<feature type="domain" description="DUF4806" evidence="2">
    <location>
        <begin position="301"/>
        <end position="365"/>
    </location>
</feature>
<evidence type="ECO:0000313" key="3">
    <source>
        <dbReference type="EMBL" id="CAI6376540.1"/>
    </source>
</evidence>
<dbReference type="EMBL" id="CARXXK010001497">
    <property type="protein sequence ID" value="CAI6376540.1"/>
    <property type="molecule type" value="Genomic_DNA"/>
</dbReference>
<dbReference type="AlphaFoldDB" id="A0AAV0Y6J0"/>
<dbReference type="PANTHER" id="PTHR34153">
    <property type="entry name" value="SI:CH211-262H13.3-RELATED-RELATED"/>
    <property type="match status" value="1"/>
</dbReference>
<comment type="caution">
    <text evidence="3">The sequence shown here is derived from an EMBL/GenBank/DDBJ whole genome shotgun (WGS) entry which is preliminary data.</text>
</comment>
<dbReference type="Pfam" id="PF16064">
    <property type="entry name" value="DUF4806"/>
    <property type="match status" value="1"/>
</dbReference>
<gene>
    <name evidence="3" type="ORF">MEUPH1_LOCUS29902</name>
</gene>
<dbReference type="InterPro" id="IPR032071">
    <property type="entry name" value="DUF4806"/>
</dbReference>
<evidence type="ECO:0000259" key="2">
    <source>
        <dbReference type="Pfam" id="PF16064"/>
    </source>
</evidence>
<feature type="region of interest" description="Disordered" evidence="1">
    <location>
        <begin position="114"/>
        <end position="137"/>
    </location>
</feature>
<evidence type="ECO:0000256" key="1">
    <source>
        <dbReference type="SAM" id="MobiDB-lite"/>
    </source>
</evidence>
<evidence type="ECO:0000313" key="4">
    <source>
        <dbReference type="Proteomes" id="UP001160148"/>
    </source>
</evidence>
<dbReference type="Proteomes" id="UP001160148">
    <property type="component" value="Unassembled WGS sequence"/>
</dbReference>
<protein>
    <recommendedName>
        <fullName evidence="2">DUF4806 domain-containing protein</fullName>
    </recommendedName>
</protein>
<organism evidence="3 4">
    <name type="scientific">Macrosiphum euphorbiae</name>
    <name type="common">potato aphid</name>
    <dbReference type="NCBI Taxonomy" id="13131"/>
    <lineage>
        <taxon>Eukaryota</taxon>
        <taxon>Metazoa</taxon>
        <taxon>Ecdysozoa</taxon>
        <taxon>Arthropoda</taxon>
        <taxon>Hexapoda</taxon>
        <taxon>Insecta</taxon>
        <taxon>Pterygota</taxon>
        <taxon>Neoptera</taxon>
        <taxon>Paraneoptera</taxon>
        <taxon>Hemiptera</taxon>
        <taxon>Sternorrhyncha</taxon>
        <taxon>Aphidomorpha</taxon>
        <taxon>Aphidoidea</taxon>
        <taxon>Aphididae</taxon>
        <taxon>Macrosiphini</taxon>
        <taxon>Macrosiphum</taxon>
    </lineage>
</organism>
<name>A0AAV0Y6J0_9HEMI</name>
<proteinExistence type="predicted"/>
<keyword evidence="4" id="KW-1185">Reference proteome</keyword>
<dbReference type="PANTHER" id="PTHR34153:SF2">
    <property type="entry name" value="SI:CH211-262H13.3-RELATED"/>
    <property type="match status" value="1"/>
</dbReference>
<reference evidence="3 4" key="1">
    <citation type="submission" date="2023-01" db="EMBL/GenBank/DDBJ databases">
        <authorList>
            <person name="Whitehead M."/>
        </authorList>
    </citation>
    <scope>NUCLEOTIDE SEQUENCE [LARGE SCALE GENOMIC DNA]</scope>
</reference>
<accession>A0AAV0Y6J0</accession>
<sequence length="416" mass="47361">MSTKQSLKNRKNRKYNKRWVIVSFTESNDYSVVPVNWLILPPTLELTADNISIVELCRWPPFNVTSIELTNADDPEDLWGLFKIKILSSKIYVNFKEAWHQRVEIESSATENEPELLKKKKKNRQRSSSEDDDSDFEDCSISVTPISKKLKKDVPLTYTELLVRNSDEEFNCELDSVLPLAVEIAASSSVSYIINDDIHTQTTSQVKNTDEIQLYEPYEPFIVPNTSYSTTSTGSLNQKILDILTNMQLEQVNIKKELVASNLILNRLLTKVEVLETNSKNNSLNSAMANQYIDSNFLSLFPIKDKDEFLSVESNIVNEVDFVLKLESFIKSIGGCGLKNNITRVLQKIFSDEFAVISTWTGRGKHISITIGSSEVIKLIKRFIKANSNDVLTDSEFEITVANWLRHANTRLSRAK</sequence>